<feature type="compositionally biased region" description="Pro residues" evidence="1">
    <location>
        <begin position="43"/>
        <end position="52"/>
    </location>
</feature>
<organism evidence="3">
    <name type="scientific">Triticum urartu</name>
    <name type="common">Red wild einkorn</name>
    <name type="synonym">Crithodium urartu</name>
    <dbReference type="NCBI Taxonomy" id="4572"/>
    <lineage>
        <taxon>Eukaryota</taxon>
        <taxon>Viridiplantae</taxon>
        <taxon>Streptophyta</taxon>
        <taxon>Embryophyta</taxon>
        <taxon>Tracheophyta</taxon>
        <taxon>Spermatophyta</taxon>
        <taxon>Magnoliopsida</taxon>
        <taxon>Liliopsida</taxon>
        <taxon>Poales</taxon>
        <taxon>Poaceae</taxon>
        <taxon>BOP clade</taxon>
        <taxon>Pooideae</taxon>
        <taxon>Triticodae</taxon>
        <taxon>Triticeae</taxon>
        <taxon>Triticinae</taxon>
        <taxon>Triticum</taxon>
    </lineage>
</organism>
<evidence type="ECO:0000313" key="3">
    <source>
        <dbReference type="EMBL" id="EMS45925.1"/>
    </source>
</evidence>
<evidence type="ECO:0000256" key="1">
    <source>
        <dbReference type="SAM" id="MobiDB-lite"/>
    </source>
</evidence>
<proteinExistence type="predicted"/>
<gene>
    <name evidence="3" type="ORF">TRIUR3_04339</name>
</gene>
<name>M7Z0Q9_TRIUA</name>
<feature type="chain" id="PRO_5009705218" evidence="2">
    <location>
        <begin position="29"/>
        <end position="52"/>
    </location>
</feature>
<reference evidence="3" key="1">
    <citation type="journal article" date="2013" name="Nature">
        <title>Draft genome of the wheat A-genome progenitor Triticum urartu.</title>
        <authorList>
            <person name="Ling H.Q."/>
            <person name="Zhao S."/>
            <person name="Liu D."/>
            <person name="Wang J."/>
            <person name="Sun H."/>
            <person name="Zhang C."/>
            <person name="Fan H."/>
            <person name="Li D."/>
            <person name="Dong L."/>
            <person name="Tao Y."/>
            <person name="Gao C."/>
            <person name="Wu H."/>
            <person name="Li Y."/>
            <person name="Cui Y."/>
            <person name="Guo X."/>
            <person name="Zheng S."/>
            <person name="Wang B."/>
            <person name="Yu K."/>
            <person name="Liang Q."/>
            <person name="Yang W."/>
            <person name="Lou X."/>
            <person name="Chen J."/>
            <person name="Feng M."/>
            <person name="Jian J."/>
            <person name="Zhang X."/>
            <person name="Luo G."/>
            <person name="Jiang Y."/>
            <person name="Liu J."/>
            <person name="Wang Z."/>
            <person name="Sha Y."/>
            <person name="Zhang B."/>
            <person name="Wu H."/>
            <person name="Tang D."/>
            <person name="Shen Q."/>
            <person name="Xue P."/>
            <person name="Zou S."/>
            <person name="Wang X."/>
            <person name="Liu X."/>
            <person name="Wang F."/>
            <person name="Yang Y."/>
            <person name="An X."/>
            <person name="Dong Z."/>
            <person name="Zhang K."/>
            <person name="Zhang X."/>
            <person name="Luo M.C."/>
            <person name="Dvorak J."/>
            <person name="Tong Y."/>
            <person name="Wang J."/>
            <person name="Yang H."/>
            <person name="Li Z."/>
            <person name="Wang D."/>
            <person name="Zhang A."/>
            <person name="Wang J."/>
        </authorList>
    </citation>
    <scope>NUCLEOTIDE SEQUENCE</scope>
</reference>
<accession>M7Z0Q9</accession>
<sequence>MAKNSSASSVRLMLILVFLLVFVGGILGQRSPSTCGNPAAQPNCPPIPDGGS</sequence>
<dbReference type="AlphaFoldDB" id="M7Z0Q9"/>
<protein>
    <submittedName>
        <fullName evidence="3">Uncharacterized protein</fullName>
    </submittedName>
</protein>
<feature type="signal peptide" evidence="2">
    <location>
        <begin position="1"/>
        <end position="28"/>
    </location>
</feature>
<feature type="region of interest" description="Disordered" evidence="1">
    <location>
        <begin position="32"/>
        <end position="52"/>
    </location>
</feature>
<dbReference type="OMA" id="MAKNFST"/>
<dbReference type="eggNOG" id="ENOG502R4N6">
    <property type="taxonomic scope" value="Eukaryota"/>
</dbReference>
<evidence type="ECO:0000256" key="2">
    <source>
        <dbReference type="SAM" id="SignalP"/>
    </source>
</evidence>
<keyword evidence="2" id="KW-0732">Signal</keyword>
<dbReference type="EMBL" id="KD280455">
    <property type="protein sequence ID" value="EMS45925.1"/>
    <property type="molecule type" value="Genomic_DNA"/>
</dbReference>